<reference evidence="11 12" key="1">
    <citation type="submission" date="2015-06" db="EMBL/GenBank/DDBJ databases">
        <title>Draft genome of the ant-associated black yeast Phialophora attae CBS 131958.</title>
        <authorList>
            <person name="Moreno L.F."/>
            <person name="Stielow B.J."/>
            <person name="de Hoog S."/>
            <person name="Vicente V.A."/>
            <person name="Weiss V.A."/>
            <person name="de Vries M."/>
            <person name="Cruz L.M."/>
            <person name="Souza E.M."/>
        </authorList>
    </citation>
    <scope>NUCLEOTIDE SEQUENCE [LARGE SCALE GENOMIC DNA]</scope>
    <source>
        <strain evidence="11 12">CBS 131958</strain>
    </source>
</reference>
<dbReference type="SMART" id="SM01197">
    <property type="entry name" value="FANCL_C"/>
    <property type="match status" value="1"/>
</dbReference>
<feature type="region of interest" description="Disordered" evidence="9">
    <location>
        <begin position="1007"/>
        <end position="1056"/>
    </location>
</feature>
<feature type="compositionally biased region" description="Basic and acidic residues" evidence="9">
    <location>
        <begin position="777"/>
        <end position="786"/>
    </location>
</feature>
<dbReference type="GO" id="GO:0061630">
    <property type="term" value="F:ubiquitin protein ligase activity"/>
    <property type="evidence" value="ECO:0007669"/>
    <property type="project" value="UniProtKB-EC"/>
</dbReference>
<dbReference type="AlphaFoldDB" id="A0A0N1HKC0"/>
<dbReference type="SUPFAM" id="SSF53474">
    <property type="entry name" value="alpha/beta-Hydrolases"/>
    <property type="match status" value="1"/>
</dbReference>
<feature type="region of interest" description="Disordered" evidence="9">
    <location>
        <begin position="771"/>
        <end position="828"/>
    </location>
</feature>
<dbReference type="GO" id="GO:0004771">
    <property type="term" value="F:sterol ester esterase activity"/>
    <property type="evidence" value="ECO:0007669"/>
    <property type="project" value="TreeGrafter"/>
</dbReference>
<evidence type="ECO:0000256" key="7">
    <source>
        <dbReference type="ARBA" id="ARBA00022833"/>
    </source>
</evidence>
<evidence type="ECO:0000256" key="1">
    <source>
        <dbReference type="ARBA" id="ARBA00000900"/>
    </source>
</evidence>
<feature type="region of interest" description="Disordered" evidence="9">
    <location>
        <begin position="391"/>
        <end position="447"/>
    </location>
</feature>
<dbReference type="GeneID" id="28732367"/>
<evidence type="ECO:0000313" key="12">
    <source>
        <dbReference type="Proteomes" id="UP000038010"/>
    </source>
</evidence>
<dbReference type="GO" id="GO:0005829">
    <property type="term" value="C:cytosol"/>
    <property type="evidence" value="ECO:0007669"/>
    <property type="project" value="TreeGrafter"/>
</dbReference>
<dbReference type="InterPro" id="IPR001841">
    <property type="entry name" value="Znf_RING"/>
</dbReference>
<proteinExistence type="predicted"/>
<evidence type="ECO:0000256" key="8">
    <source>
        <dbReference type="PROSITE-ProRule" id="PRU00175"/>
    </source>
</evidence>
<feature type="compositionally biased region" description="Basic and acidic residues" evidence="9">
    <location>
        <begin position="800"/>
        <end position="821"/>
    </location>
</feature>
<dbReference type="PROSITE" id="PS50089">
    <property type="entry name" value="ZF_RING_2"/>
    <property type="match status" value="1"/>
</dbReference>
<dbReference type="Proteomes" id="UP000038010">
    <property type="component" value="Unassembled WGS sequence"/>
</dbReference>
<feature type="domain" description="RING-type" evidence="10">
    <location>
        <begin position="289"/>
        <end position="330"/>
    </location>
</feature>
<dbReference type="SUPFAM" id="SSF57850">
    <property type="entry name" value="RING/U-box"/>
    <property type="match status" value="1"/>
</dbReference>
<evidence type="ECO:0000313" key="11">
    <source>
        <dbReference type="EMBL" id="KPI34660.1"/>
    </source>
</evidence>
<dbReference type="VEuPathDB" id="FungiDB:AB675_11622"/>
<name>A0A0N1HKC0_9EURO</name>
<dbReference type="GO" id="GO:0016567">
    <property type="term" value="P:protein ubiquitination"/>
    <property type="evidence" value="ECO:0007669"/>
    <property type="project" value="UniProtKB-ARBA"/>
</dbReference>
<dbReference type="InterPro" id="IPR013083">
    <property type="entry name" value="Znf_RING/FYVE/PHD"/>
</dbReference>
<evidence type="ECO:0000256" key="2">
    <source>
        <dbReference type="ARBA" id="ARBA00012483"/>
    </source>
</evidence>
<dbReference type="PANTHER" id="PTHR23025:SF3">
    <property type="entry name" value="HORMONE-SENSITIVE LIPASE"/>
    <property type="match status" value="1"/>
</dbReference>
<keyword evidence="4" id="KW-0479">Metal-binding</keyword>
<evidence type="ECO:0000256" key="3">
    <source>
        <dbReference type="ARBA" id="ARBA00022679"/>
    </source>
</evidence>
<keyword evidence="7" id="KW-0862">Zinc</keyword>
<evidence type="ECO:0000256" key="4">
    <source>
        <dbReference type="ARBA" id="ARBA00022723"/>
    </source>
</evidence>
<dbReference type="RefSeq" id="XP_017994623.1">
    <property type="nucleotide sequence ID" value="XM_018140486.1"/>
</dbReference>
<dbReference type="STRING" id="1664694.A0A0N1HKC0"/>
<dbReference type="EC" id="2.3.2.27" evidence="2"/>
<feature type="compositionally biased region" description="Basic and acidic residues" evidence="9">
    <location>
        <begin position="391"/>
        <end position="402"/>
    </location>
</feature>
<keyword evidence="5 8" id="KW-0863">Zinc-finger</keyword>
<comment type="catalytic activity">
    <reaction evidence="1">
        <text>S-ubiquitinyl-[E2 ubiquitin-conjugating enzyme]-L-cysteine + [acceptor protein]-L-lysine = [E2 ubiquitin-conjugating enzyme]-L-cysteine + N(6)-ubiquitinyl-[acceptor protein]-L-lysine.</text>
        <dbReference type="EC" id="2.3.2.27"/>
    </reaction>
</comment>
<dbReference type="Pfam" id="PF07859">
    <property type="entry name" value="Abhydrolase_3"/>
    <property type="match status" value="2"/>
</dbReference>
<comment type="caution">
    <text evidence="11">The sequence shown here is derived from an EMBL/GenBank/DDBJ whole genome shotgun (WGS) entry which is preliminary data.</text>
</comment>
<evidence type="ECO:0000259" key="10">
    <source>
        <dbReference type="PROSITE" id="PS50089"/>
    </source>
</evidence>
<dbReference type="InterPro" id="IPR029058">
    <property type="entry name" value="AB_hydrolase_fold"/>
</dbReference>
<dbReference type="Gene3D" id="3.30.40.10">
    <property type="entry name" value="Zinc/RING finger domain, C3HC4 (zinc finger)"/>
    <property type="match status" value="1"/>
</dbReference>
<keyword evidence="6" id="KW-0833">Ubl conjugation pathway</keyword>
<organism evidence="11 12">
    <name type="scientific">Cyphellophora attinorum</name>
    <dbReference type="NCBI Taxonomy" id="1664694"/>
    <lineage>
        <taxon>Eukaryota</taxon>
        <taxon>Fungi</taxon>
        <taxon>Dikarya</taxon>
        <taxon>Ascomycota</taxon>
        <taxon>Pezizomycotina</taxon>
        <taxon>Eurotiomycetes</taxon>
        <taxon>Chaetothyriomycetidae</taxon>
        <taxon>Chaetothyriales</taxon>
        <taxon>Cyphellophoraceae</taxon>
        <taxon>Cyphellophora</taxon>
    </lineage>
</organism>
<sequence length="1101" mass="122691">MSDPRRLDGERVYCHQCNHEWDRAHGGLVCPRCEGEFTEILSGDARPDNDLPDLVDDGPHNVPLDFGSFTPPRSAPPFEPEQARRMRTPFDQHDPWRDVPDPEEGDISTWNFNTPGGGRGTFSWTSRTYTTTRGGPNAFPQPFMFGNGPAFSQGFGGFGGFGGQARGPPQPGNMQDLFSAVFSTMQQAQMQHGNQANNAQRGTFIFGTAGNGAAQPPGNPFDLLSAIFNPGNARAGDAVFSQEAFDRILEQLAEQGHNAPPPASEDAIRSLPKRKLEKADLGEDGKAECSICMDNVEIGTEVTSLPCNHWFHEACVVAWLKEHDTCPHCRQPISSHENATGSGSRQRRPSRRSSSISAAHPYRSSEMGSNTGPENMQDRADRLAQMWQRRNEERDRARDGMFGRRTSSPQRRSPIEPSPAQYYGGTHESPDYYSGRPEPGNQHGPPILRELSQKLSRRFTLWQSTVIILLSLYVSRNFAKIVGLESPEPLANLYSRSFFRATWITTALDAGFWTAMRIRNKPVRDIVSIICTIYYLIAAEQADEKVRKVRAVLTVDHLRTAWNKPTTPYLNFFTSLLRPHFTKYKPRRVRIPRPKNSAYREPVDAWMYFDGTLAELQQQENIVLDIPGGGFVAMDPRTSDDKLLAWAGKTGYPVLSLNYRKAPEYPYPYALNECFDVYTQLVATKGAIVGMHPQHCPRIILTGDSAGGNLATGTTLMIIQANSSPSTSTRGLLPSPAALILLYPALDMNIGSWMTDDQMALIRNPNTTKKHSNFVKRKSEDIDRRYTPGTPRPTDDDPDHDFFAPRDPPKREDTDDIEAQRHTVATSKPQPLKTRLAVSSIISYFGDRIITPEMMRAMIILYVGPYNRPDFTTDHLLCPAVAPESLLQKFPKTYFLTGERDPLVDDTVIFAGRLRQAKLALFQERHEIGLERSSATFKERDCVEVVLIPGISHGFIQFVSIFPEGWKHIFRCAGWIRDVFASEPGLYEGPSLEIRARQGSLSKNDASPLSLANMVNGNGHAHSAGSERHHRRTPTTDTEGTWTEDEDAPIMMNSRPLTNGASAALAASTKDREVERGAGIIGMITEVTGVEVRSRVEEEGF</sequence>
<evidence type="ECO:0000256" key="6">
    <source>
        <dbReference type="ARBA" id="ARBA00022786"/>
    </source>
</evidence>
<keyword evidence="12" id="KW-1185">Reference proteome</keyword>
<protein>
    <recommendedName>
        <fullName evidence="2">RING-type E3 ubiquitin transferase</fullName>
        <ecNumber evidence="2">2.3.2.27</ecNumber>
    </recommendedName>
</protein>
<evidence type="ECO:0000256" key="5">
    <source>
        <dbReference type="ARBA" id="ARBA00022771"/>
    </source>
</evidence>
<gene>
    <name evidence="11" type="ORF">AB675_11622</name>
</gene>
<dbReference type="GO" id="GO:0008270">
    <property type="term" value="F:zinc ion binding"/>
    <property type="evidence" value="ECO:0007669"/>
    <property type="project" value="UniProtKB-KW"/>
</dbReference>
<dbReference type="FunFam" id="3.30.40.10:FF:000127">
    <property type="entry name" value="E3 ubiquitin-protein ligase RNF181"/>
    <property type="match status" value="1"/>
</dbReference>
<dbReference type="OrthoDB" id="5570009at2759"/>
<accession>A0A0N1HKC0</accession>
<dbReference type="SMART" id="SM00184">
    <property type="entry name" value="RING"/>
    <property type="match status" value="1"/>
</dbReference>
<feature type="compositionally biased region" description="Polar residues" evidence="9">
    <location>
        <begin position="332"/>
        <end position="341"/>
    </location>
</feature>
<keyword evidence="3" id="KW-0808">Transferase</keyword>
<dbReference type="Pfam" id="PF13639">
    <property type="entry name" value="zf-RING_2"/>
    <property type="match status" value="1"/>
</dbReference>
<dbReference type="Gene3D" id="3.40.50.1820">
    <property type="entry name" value="alpha/beta hydrolase"/>
    <property type="match status" value="2"/>
</dbReference>
<dbReference type="EMBL" id="LFJN01000054">
    <property type="protein sequence ID" value="KPI34660.1"/>
    <property type="molecule type" value="Genomic_DNA"/>
</dbReference>
<dbReference type="PANTHER" id="PTHR23025">
    <property type="entry name" value="TRIACYLGLYCEROL LIPASE"/>
    <property type="match status" value="1"/>
</dbReference>
<feature type="region of interest" description="Disordered" evidence="9">
    <location>
        <begin position="331"/>
        <end position="376"/>
    </location>
</feature>
<dbReference type="GO" id="GO:0004806">
    <property type="term" value="F:triacylglycerol lipase activity"/>
    <property type="evidence" value="ECO:0007669"/>
    <property type="project" value="TreeGrafter"/>
</dbReference>
<dbReference type="GO" id="GO:0019433">
    <property type="term" value="P:triglyceride catabolic process"/>
    <property type="evidence" value="ECO:0007669"/>
    <property type="project" value="TreeGrafter"/>
</dbReference>
<evidence type="ECO:0000256" key="9">
    <source>
        <dbReference type="SAM" id="MobiDB-lite"/>
    </source>
</evidence>
<dbReference type="InterPro" id="IPR013094">
    <property type="entry name" value="AB_hydrolase_3"/>
</dbReference>